<dbReference type="AlphaFoldDB" id="A0A855UHE5"/>
<protein>
    <submittedName>
        <fullName evidence="1">Uncharacterized protein</fullName>
    </submittedName>
</protein>
<evidence type="ECO:0000313" key="2">
    <source>
        <dbReference type="Proteomes" id="UP000244140"/>
    </source>
</evidence>
<evidence type="ECO:0000313" key="1">
    <source>
        <dbReference type="EMBL" id="PTN77578.1"/>
    </source>
</evidence>
<accession>A0A855UHE5</accession>
<name>A0A855UHE5_ENTFL</name>
<dbReference type="Pfam" id="PF22758">
    <property type="entry name" value="Phage_cement"/>
    <property type="match status" value="1"/>
</dbReference>
<dbReference type="Proteomes" id="UP000244140">
    <property type="component" value="Unassembled WGS sequence"/>
</dbReference>
<reference evidence="1 2" key="1">
    <citation type="submission" date="2018-04" db="EMBL/GenBank/DDBJ databases">
        <authorList>
            <person name="Van Tyne D."/>
        </authorList>
    </citation>
    <scope>NUCLEOTIDE SEQUENCE [LARGE SCALE GENOMIC DNA]</scope>
    <source>
        <strain evidence="1 2">B2535</strain>
    </source>
</reference>
<sequence length="156" mass="16569">MTIPYPEKYMKPELGIGKLANYQGVQADSLVVGVGGLGFGVGVQVTEDVATTYKDGQFYGISYAKNYVEEIPYGDAEKVGKYKEHEMVPILRKGAIWVKVDEDVLAGENAKALSTGNFGKATISSDPATTLSDTVIGTFKTSASAGNLAVLQINLP</sequence>
<dbReference type="EMBL" id="PZZH01000001">
    <property type="protein sequence ID" value="PTN77578.1"/>
    <property type="molecule type" value="Genomic_DNA"/>
</dbReference>
<organism evidence="1 2">
    <name type="scientific">Enterococcus faecalis</name>
    <name type="common">Streptococcus faecalis</name>
    <dbReference type="NCBI Taxonomy" id="1351"/>
    <lineage>
        <taxon>Bacteria</taxon>
        <taxon>Bacillati</taxon>
        <taxon>Bacillota</taxon>
        <taxon>Bacilli</taxon>
        <taxon>Lactobacillales</taxon>
        <taxon>Enterococcaceae</taxon>
        <taxon>Enterococcus</taxon>
    </lineage>
</organism>
<gene>
    <name evidence="1" type="ORF">DAI13_07410</name>
</gene>
<proteinExistence type="predicted"/>
<comment type="caution">
    <text evidence="1">The sequence shown here is derived from an EMBL/GenBank/DDBJ whole genome shotgun (WGS) entry which is preliminary data.</text>
</comment>
<dbReference type="InterPro" id="IPR054438">
    <property type="entry name" value="Struct_cement_gp24/gp6"/>
</dbReference>
<dbReference type="RefSeq" id="WP_002400003.1">
    <property type="nucleotide sequence ID" value="NZ_JALSDK010000001.1"/>
</dbReference>